<dbReference type="GO" id="GO:0043005">
    <property type="term" value="C:neuron projection"/>
    <property type="evidence" value="ECO:0007669"/>
    <property type="project" value="TreeGrafter"/>
</dbReference>
<dbReference type="PANTHER" id="PTHR42884">
    <property type="entry name" value="PROPROTEIN CONVERTASE SUBTILISIN/KEXIN-RELATED"/>
    <property type="match status" value="1"/>
</dbReference>
<name>A0A7R9A247_9CRUS</name>
<evidence type="ECO:0000259" key="5">
    <source>
        <dbReference type="Pfam" id="PF16470"/>
    </source>
</evidence>
<dbReference type="GO" id="GO:0004252">
    <property type="term" value="F:serine-type endopeptidase activity"/>
    <property type="evidence" value="ECO:0007669"/>
    <property type="project" value="TreeGrafter"/>
</dbReference>
<evidence type="ECO:0000256" key="4">
    <source>
        <dbReference type="SAM" id="MobiDB-lite"/>
    </source>
</evidence>
<dbReference type="GO" id="GO:0016020">
    <property type="term" value="C:membrane"/>
    <property type="evidence" value="ECO:0007669"/>
    <property type="project" value="TreeGrafter"/>
</dbReference>
<feature type="region of interest" description="Disordered" evidence="4">
    <location>
        <begin position="127"/>
        <end position="146"/>
    </location>
</feature>
<dbReference type="EMBL" id="CAJPEV010000843">
    <property type="protein sequence ID" value="CAG0889006.1"/>
    <property type="molecule type" value="Genomic_DNA"/>
</dbReference>
<evidence type="ECO:0000256" key="3">
    <source>
        <dbReference type="ARBA" id="ARBA00022825"/>
    </source>
</evidence>
<keyword evidence="1" id="KW-0645">Protease</keyword>
<gene>
    <name evidence="6" type="ORF">DSTB1V02_LOCUS5257</name>
</gene>
<evidence type="ECO:0000256" key="1">
    <source>
        <dbReference type="ARBA" id="ARBA00022670"/>
    </source>
</evidence>
<organism evidence="6">
    <name type="scientific">Darwinula stevensoni</name>
    <dbReference type="NCBI Taxonomy" id="69355"/>
    <lineage>
        <taxon>Eukaryota</taxon>
        <taxon>Metazoa</taxon>
        <taxon>Ecdysozoa</taxon>
        <taxon>Arthropoda</taxon>
        <taxon>Crustacea</taxon>
        <taxon>Oligostraca</taxon>
        <taxon>Ostracoda</taxon>
        <taxon>Podocopa</taxon>
        <taxon>Podocopida</taxon>
        <taxon>Darwinulocopina</taxon>
        <taxon>Darwinuloidea</taxon>
        <taxon>Darwinulidae</taxon>
        <taxon>Darwinula</taxon>
    </lineage>
</organism>
<evidence type="ECO:0000313" key="6">
    <source>
        <dbReference type="EMBL" id="CAD7245384.1"/>
    </source>
</evidence>
<reference evidence="6" key="1">
    <citation type="submission" date="2020-11" db="EMBL/GenBank/DDBJ databases">
        <authorList>
            <person name="Tran Van P."/>
        </authorList>
    </citation>
    <scope>NUCLEOTIDE SEQUENCE</scope>
</reference>
<evidence type="ECO:0000256" key="2">
    <source>
        <dbReference type="ARBA" id="ARBA00022801"/>
    </source>
</evidence>
<dbReference type="Proteomes" id="UP000677054">
    <property type="component" value="Unassembled WGS sequence"/>
</dbReference>
<dbReference type="AlphaFoldDB" id="A0A7R9A247"/>
<evidence type="ECO:0000313" key="7">
    <source>
        <dbReference type="Proteomes" id="UP000677054"/>
    </source>
</evidence>
<dbReference type="InterPro" id="IPR032815">
    <property type="entry name" value="S8_pro-domain"/>
</dbReference>
<protein>
    <recommendedName>
        <fullName evidence="5">Peptidase S8 pro-domain domain-containing protein</fullName>
    </recommendedName>
</protein>
<keyword evidence="7" id="KW-1185">Reference proteome</keyword>
<feature type="compositionally biased region" description="Basic and acidic residues" evidence="4">
    <location>
        <begin position="127"/>
        <end position="138"/>
    </location>
</feature>
<sequence>MPSLTRQAVCWMAQGEEGGPPFACLEVALRGHGVLFSPSESVEREGTETRDFCGRLEEVCRRTTPLRPYTLRFYAPYFHKLPPCPRGASYPPPTPPLRISDAYLTFHSPPFHPLPSPRFAPMKESLKVEGRGKVDRSSRKGQKRQSRLKYPKLRDFRLRNGGDFARAESRQCRSLNEGICMADGMVDSATACAQMRSVIPVLLSLLIGTLGADEYQSPNEYPSQYLNKWVVEVPGGALHARSVARRHGYVYVGHVPGFENLFVFERRNQARLSKRGSASLTHKLSSDRRASLTRITWVEQQTSRRREKKFFIGGSELGIVERVLRGNVRDARGRDRRFNDELWDRQWKLNTIIAEQADLKVDSLSIEAMLDVDNTKRVDGIGGSLSSMEERLLALEI</sequence>
<proteinExistence type="predicted"/>
<dbReference type="GO" id="GO:0016486">
    <property type="term" value="P:peptide hormone processing"/>
    <property type="evidence" value="ECO:0007669"/>
    <property type="project" value="TreeGrafter"/>
</dbReference>
<dbReference type="InterPro" id="IPR038466">
    <property type="entry name" value="S8_pro-domain_sf"/>
</dbReference>
<dbReference type="Pfam" id="PF16470">
    <property type="entry name" value="S8_pro-domain"/>
    <property type="match status" value="1"/>
</dbReference>
<dbReference type="GO" id="GO:0005615">
    <property type="term" value="C:extracellular space"/>
    <property type="evidence" value="ECO:0007669"/>
    <property type="project" value="TreeGrafter"/>
</dbReference>
<keyword evidence="3" id="KW-0720">Serine protease</keyword>
<dbReference type="Gene3D" id="3.30.70.850">
    <property type="entry name" value="Peptidase S8, pro-domain"/>
    <property type="match status" value="1"/>
</dbReference>
<keyword evidence="2" id="KW-0378">Hydrolase</keyword>
<dbReference type="SUPFAM" id="SSF54897">
    <property type="entry name" value="Protease propeptides/inhibitors"/>
    <property type="match status" value="1"/>
</dbReference>
<feature type="domain" description="Peptidase S8 pro-domain" evidence="5">
    <location>
        <begin position="228"/>
        <end position="308"/>
    </location>
</feature>
<dbReference type="PANTHER" id="PTHR42884:SF14">
    <property type="entry name" value="NEUROENDOCRINE CONVERTASE 1"/>
    <property type="match status" value="1"/>
</dbReference>
<dbReference type="EMBL" id="LR900360">
    <property type="protein sequence ID" value="CAD7245384.1"/>
    <property type="molecule type" value="Genomic_DNA"/>
</dbReference>
<accession>A0A7R9A247</accession>